<name>A0A352IWM9_9GAMM</name>
<dbReference type="EMBL" id="DNNA01000267">
    <property type="protein sequence ID" value="HBC35862.1"/>
    <property type="molecule type" value="Genomic_DNA"/>
</dbReference>
<dbReference type="Gene3D" id="1.10.287.470">
    <property type="entry name" value="Helix hairpin bin"/>
    <property type="match status" value="1"/>
</dbReference>
<proteinExistence type="inferred from homology"/>
<evidence type="ECO:0000313" key="7">
    <source>
        <dbReference type="Proteomes" id="UP000263489"/>
    </source>
</evidence>
<feature type="domain" description="Multidrug resistance protein MdtA-like barrel-sandwich hybrid" evidence="4">
    <location>
        <begin position="43"/>
        <end position="168"/>
    </location>
</feature>
<dbReference type="SUPFAM" id="SSF111369">
    <property type="entry name" value="HlyD-like secretion proteins"/>
    <property type="match status" value="1"/>
</dbReference>
<gene>
    <name evidence="6" type="ORF">DC045_16475</name>
</gene>
<dbReference type="Proteomes" id="UP000263489">
    <property type="component" value="Unassembled WGS sequence"/>
</dbReference>
<dbReference type="InterPro" id="IPR006143">
    <property type="entry name" value="RND_pump_MFP"/>
</dbReference>
<dbReference type="AlphaFoldDB" id="A0A352IWM9"/>
<feature type="non-terminal residue" evidence="6">
    <location>
        <position position="237"/>
    </location>
</feature>
<dbReference type="PANTHER" id="PTHR30469:SF15">
    <property type="entry name" value="HLYD FAMILY OF SECRETION PROTEINS"/>
    <property type="match status" value="1"/>
</dbReference>
<dbReference type="InterPro" id="IPR058792">
    <property type="entry name" value="Beta-barrel_RND_2"/>
</dbReference>
<evidence type="ECO:0000313" key="6">
    <source>
        <dbReference type="EMBL" id="HBC35862.1"/>
    </source>
</evidence>
<organism evidence="6 7">
    <name type="scientific">Marinobacter adhaerens</name>
    <dbReference type="NCBI Taxonomy" id="1033846"/>
    <lineage>
        <taxon>Bacteria</taxon>
        <taxon>Pseudomonadati</taxon>
        <taxon>Pseudomonadota</taxon>
        <taxon>Gammaproteobacteria</taxon>
        <taxon>Pseudomonadales</taxon>
        <taxon>Marinobacteraceae</taxon>
        <taxon>Marinobacter</taxon>
    </lineage>
</organism>
<dbReference type="PANTHER" id="PTHR30469">
    <property type="entry name" value="MULTIDRUG RESISTANCE PROTEIN MDTA"/>
    <property type="match status" value="1"/>
</dbReference>
<accession>A0A352IWM9</accession>
<comment type="similarity">
    <text evidence="1">Belongs to the membrane fusion protein (MFP) (TC 8.A.1) family.</text>
</comment>
<protein>
    <submittedName>
        <fullName evidence="6">Efflux RND transporter periplasmic adaptor subunit</fullName>
    </submittedName>
</protein>
<evidence type="ECO:0000256" key="2">
    <source>
        <dbReference type="ARBA" id="ARBA00023054"/>
    </source>
</evidence>
<dbReference type="GO" id="GO:1990281">
    <property type="term" value="C:efflux pump complex"/>
    <property type="evidence" value="ECO:0007669"/>
    <property type="project" value="TreeGrafter"/>
</dbReference>
<dbReference type="Gene3D" id="2.40.30.170">
    <property type="match status" value="1"/>
</dbReference>
<dbReference type="Gene3D" id="2.40.50.100">
    <property type="match status" value="1"/>
</dbReference>
<sequence>DEAPERQDSGDGQPTTVQVETLTARLHEPGLMLQGQLEPWSSVMLSAQVPGRVESLAVSLGEQVQQGQKPLTIADEGRSAAVLRWQSQVRKLEADLVAARRLRANNLASESQILSLESELAAAEAELTGARQAISHLTPEAPFDGIINSISVDIGDLVQVGSPLFQLVRVDRLKATAQIPQQSVGNVAPGQSVRVDLLDGSRLSGVVTFVASAASPETRSFAVEIAVENPDRKRVAG</sequence>
<evidence type="ECO:0000256" key="1">
    <source>
        <dbReference type="ARBA" id="ARBA00009477"/>
    </source>
</evidence>
<keyword evidence="2 3" id="KW-0175">Coiled coil</keyword>
<dbReference type="NCBIfam" id="TIGR01730">
    <property type="entry name" value="RND_mfp"/>
    <property type="match status" value="1"/>
</dbReference>
<evidence type="ECO:0000259" key="5">
    <source>
        <dbReference type="Pfam" id="PF25954"/>
    </source>
</evidence>
<feature type="domain" description="CusB-like beta-barrel" evidence="5">
    <location>
        <begin position="176"/>
        <end position="233"/>
    </location>
</feature>
<dbReference type="Pfam" id="PF25917">
    <property type="entry name" value="BSH_RND"/>
    <property type="match status" value="1"/>
</dbReference>
<feature type="coiled-coil region" evidence="3">
    <location>
        <begin position="99"/>
        <end position="133"/>
    </location>
</feature>
<feature type="non-terminal residue" evidence="6">
    <location>
        <position position="1"/>
    </location>
</feature>
<dbReference type="GO" id="GO:0015562">
    <property type="term" value="F:efflux transmembrane transporter activity"/>
    <property type="evidence" value="ECO:0007669"/>
    <property type="project" value="TreeGrafter"/>
</dbReference>
<evidence type="ECO:0000259" key="4">
    <source>
        <dbReference type="Pfam" id="PF25917"/>
    </source>
</evidence>
<reference evidence="6 7" key="1">
    <citation type="journal article" date="2018" name="Nat. Biotechnol.">
        <title>A standardized bacterial taxonomy based on genome phylogeny substantially revises the tree of life.</title>
        <authorList>
            <person name="Parks D.H."/>
            <person name="Chuvochina M."/>
            <person name="Waite D.W."/>
            <person name="Rinke C."/>
            <person name="Skarshewski A."/>
            <person name="Chaumeil P.A."/>
            <person name="Hugenholtz P."/>
        </authorList>
    </citation>
    <scope>NUCLEOTIDE SEQUENCE [LARGE SCALE GENOMIC DNA]</scope>
    <source>
        <strain evidence="6">UBA9380</strain>
    </source>
</reference>
<dbReference type="Pfam" id="PF25954">
    <property type="entry name" value="Beta-barrel_RND_2"/>
    <property type="match status" value="1"/>
</dbReference>
<comment type="caution">
    <text evidence="6">The sequence shown here is derived from an EMBL/GenBank/DDBJ whole genome shotgun (WGS) entry which is preliminary data.</text>
</comment>
<evidence type="ECO:0000256" key="3">
    <source>
        <dbReference type="SAM" id="Coils"/>
    </source>
</evidence>
<dbReference type="InterPro" id="IPR058625">
    <property type="entry name" value="MdtA-like_BSH"/>
</dbReference>